<keyword evidence="7" id="KW-0406">Ion transport</keyword>
<dbReference type="OrthoDB" id="8173690at2"/>
<keyword evidence="9" id="KW-0472">Membrane</keyword>
<gene>
    <name evidence="13" type="ORF">SAMN02927930_01414</name>
</gene>
<evidence type="ECO:0000313" key="13">
    <source>
        <dbReference type="EMBL" id="SDB37043.1"/>
    </source>
</evidence>
<evidence type="ECO:0000256" key="2">
    <source>
        <dbReference type="ARBA" id="ARBA00011233"/>
    </source>
</evidence>
<protein>
    <submittedName>
        <fullName evidence="13">Outer membrane protein (Porin)</fullName>
    </submittedName>
</protein>
<dbReference type="GO" id="GO:0006811">
    <property type="term" value="P:monoatomic ion transport"/>
    <property type="evidence" value="ECO:0007669"/>
    <property type="project" value="UniProtKB-KW"/>
</dbReference>
<evidence type="ECO:0000313" key="14">
    <source>
        <dbReference type="Proteomes" id="UP000199626"/>
    </source>
</evidence>
<evidence type="ECO:0000256" key="10">
    <source>
        <dbReference type="ARBA" id="ARBA00023237"/>
    </source>
</evidence>
<keyword evidence="4" id="KW-1134">Transmembrane beta strand</keyword>
<organism evidence="13 14">
    <name type="scientific">Pseudidiomarina indica</name>
    <dbReference type="NCBI Taxonomy" id="1159017"/>
    <lineage>
        <taxon>Bacteria</taxon>
        <taxon>Pseudomonadati</taxon>
        <taxon>Pseudomonadota</taxon>
        <taxon>Gammaproteobacteria</taxon>
        <taxon>Alteromonadales</taxon>
        <taxon>Idiomarinaceae</taxon>
        <taxon>Pseudidiomarina</taxon>
    </lineage>
</organism>
<dbReference type="GO" id="GO:0009279">
    <property type="term" value="C:cell outer membrane"/>
    <property type="evidence" value="ECO:0007669"/>
    <property type="project" value="UniProtKB-SubCell"/>
</dbReference>
<evidence type="ECO:0000256" key="7">
    <source>
        <dbReference type="ARBA" id="ARBA00023065"/>
    </source>
</evidence>
<keyword evidence="10" id="KW-0998">Cell outer membrane</keyword>
<evidence type="ECO:0000259" key="12">
    <source>
        <dbReference type="Pfam" id="PF13609"/>
    </source>
</evidence>
<dbReference type="InterPro" id="IPR002299">
    <property type="entry name" value="Porin_Neis"/>
</dbReference>
<keyword evidence="3" id="KW-0813">Transport</keyword>
<dbReference type="InterPro" id="IPR033900">
    <property type="entry name" value="Gram_neg_porin_domain"/>
</dbReference>
<dbReference type="InterPro" id="IPR023614">
    <property type="entry name" value="Porin_dom_sf"/>
</dbReference>
<dbReference type="InterPro" id="IPR050298">
    <property type="entry name" value="Gram-neg_bact_OMP"/>
</dbReference>
<dbReference type="Pfam" id="PF13609">
    <property type="entry name" value="Porin_4"/>
    <property type="match status" value="1"/>
</dbReference>
<dbReference type="Gene3D" id="2.40.160.10">
    <property type="entry name" value="Porin"/>
    <property type="match status" value="1"/>
</dbReference>
<dbReference type="GO" id="GO:0046930">
    <property type="term" value="C:pore complex"/>
    <property type="evidence" value="ECO:0007669"/>
    <property type="project" value="UniProtKB-KW"/>
</dbReference>
<name>A0A1G6CVS4_9GAMM</name>
<keyword evidence="8" id="KW-0626">Porin</keyword>
<dbReference type="PRINTS" id="PR00184">
    <property type="entry name" value="NEISSPPORIN"/>
</dbReference>
<reference evidence="14" key="1">
    <citation type="submission" date="2016-10" db="EMBL/GenBank/DDBJ databases">
        <authorList>
            <person name="Varghese N."/>
            <person name="Submissions S."/>
        </authorList>
    </citation>
    <scope>NUCLEOTIDE SEQUENCE [LARGE SCALE GENOMIC DNA]</scope>
    <source>
        <strain evidence="14">CGMCC 1.10824</strain>
    </source>
</reference>
<evidence type="ECO:0000256" key="5">
    <source>
        <dbReference type="ARBA" id="ARBA00022692"/>
    </source>
</evidence>
<feature type="domain" description="Porin" evidence="12">
    <location>
        <begin position="19"/>
        <end position="294"/>
    </location>
</feature>
<keyword evidence="14" id="KW-1185">Reference proteome</keyword>
<keyword evidence="5" id="KW-0812">Transmembrane</keyword>
<evidence type="ECO:0000256" key="11">
    <source>
        <dbReference type="SAM" id="SignalP"/>
    </source>
</evidence>
<feature type="chain" id="PRO_5011643238" evidence="11">
    <location>
        <begin position="23"/>
        <end position="312"/>
    </location>
</feature>
<dbReference type="GO" id="GO:0015288">
    <property type="term" value="F:porin activity"/>
    <property type="evidence" value="ECO:0007669"/>
    <property type="project" value="UniProtKB-KW"/>
</dbReference>
<feature type="signal peptide" evidence="11">
    <location>
        <begin position="1"/>
        <end position="22"/>
    </location>
</feature>
<evidence type="ECO:0000256" key="9">
    <source>
        <dbReference type="ARBA" id="ARBA00023136"/>
    </source>
</evidence>
<evidence type="ECO:0000256" key="6">
    <source>
        <dbReference type="ARBA" id="ARBA00022729"/>
    </source>
</evidence>
<keyword evidence="6 11" id="KW-0732">Signal</keyword>
<dbReference type="Proteomes" id="UP000199626">
    <property type="component" value="Unassembled WGS sequence"/>
</dbReference>
<comment type="subunit">
    <text evidence="2">Homotrimer.</text>
</comment>
<dbReference type="SUPFAM" id="SSF56935">
    <property type="entry name" value="Porins"/>
    <property type="match status" value="1"/>
</dbReference>
<evidence type="ECO:0000256" key="8">
    <source>
        <dbReference type="ARBA" id="ARBA00023114"/>
    </source>
</evidence>
<dbReference type="EMBL" id="FMXN01000007">
    <property type="protein sequence ID" value="SDB37043.1"/>
    <property type="molecule type" value="Genomic_DNA"/>
</dbReference>
<dbReference type="CDD" id="cd00342">
    <property type="entry name" value="gram_neg_porins"/>
    <property type="match status" value="1"/>
</dbReference>
<comment type="subcellular location">
    <subcellularLocation>
        <location evidence="1">Cell outer membrane</location>
        <topology evidence="1">Multi-pass membrane protein</topology>
    </subcellularLocation>
</comment>
<evidence type="ECO:0000256" key="1">
    <source>
        <dbReference type="ARBA" id="ARBA00004571"/>
    </source>
</evidence>
<dbReference type="PANTHER" id="PTHR34501">
    <property type="entry name" value="PROTEIN YDDL-RELATED"/>
    <property type="match status" value="1"/>
</dbReference>
<proteinExistence type="predicted"/>
<dbReference type="AlphaFoldDB" id="A0A1G6CVS4"/>
<evidence type="ECO:0000256" key="3">
    <source>
        <dbReference type="ARBA" id="ARBA00022448"/>
    </source>
</evidence>
<dbReference type="PANTHER" id="PTHR34501:SF9">
    <property type="entry name" value="MAJOR OUTER MEMBRANE PROTEIN P.IA"/>
    <property type="match status" value="1"/>
</dbReference>
<dbReference type="STRING" id="1159017.SAMN02927930_01414"/>
<sequence>MRKIMNGVIVMMGCGLVMPATAVADQPTWFQLYGRANLGWQASDRDDGAGTDTSLTNYASRIGAKGAVALSETTEIIYQMEWEVDLTDLTDSHVFSPRNQYLGIKGNFGEFSVGRRDTAVKMLQGAFDLFGDYEGDLKHIFAGKSRMNDTFNYFSPMLGQFQVAASYTLENNADNGVSVTVTYGDSKLKNSDYYVGVGVDDAVNGKNIVRAVALTHFGTTQVGVLWQDQENVDGSGQADGFALNLAQPWRELKFLVQYQQLDFSNGKRSSWSGGVDYQWLDNTKLYAWYTQRDLDHIEAQQEFASIGIEHRF</sequence>
<accession>A0A1G6CVS4</accession>
<evidence type="ECO:0000256" key="4">
    <source>
        <dbReference type="ARBA" id="ARBA00022452"/>
    </source>
</evidence>
<dbReference type="RefSeq" id="WP_092593132.1">
    <property type="nucleotide sequence ID" value="NZ_FMXN01000007.1"/>
</dbReference>